<evidence type="ECO:0000259" key="3">
    <source>
        <dbReference type="PROSITE" id="PS50014"/>
    </source>
</evidence>
<dbReference type="InterPro" id="IPR036427">
    <property type="entry name" value="Bromodomain-like_sf"/>
</dbReference>
<dbReference type="AlphaFoldDB" id="A0A146KD34"/>
<proteinExistence type="predicted"/>
<organism evidence="4">
    <name type="scientific">Trepomonas sp. PC1</name>
    <dbReference type="NCBI Taxonomy" id="1076344"/>
    <lineage>
        <taxon>Eukaryota</taxon>
        <taxon>Metamonada</taxon>
        <taxon>Diplomonadida</taxon>
        <taxon>Hexamitidae</taxon>
        <taxon>Hexamitinae</taxon>
        <taxon>Trepomonas</taxon>
    </lineage>
</organism>
<evidence type="ECO:0000256" key="2">
    <source>
        <dbReference type="PROSITE-ProRule" id="PRU00035"/>
    </source>
</evidence>
<dbReference type="Gene3D" id="1.20.920.10">
    <property type="entry name" value="Bromodomain-like"/>
    <property type="match status" value="1"/>
</dbReference>
<protein>
    <submittedName>
        <fullName evidence="4">Bromodomain-containing protein</fullName>
    </submittedName>
</protein>
<sequence>NWTPHEMNQQILQTALIQINSDYRVQLAKLIDNLIKVPYYGVIFEHPVDYINLPLPDYLNYVKRPMDLTTLKQNLQNGQFQFMYEFLHDLDLIFSNCRKYNHGNQTFKEICDYMDETILLQLDKLETRISPEVYKLILSSNIPALTEKTNLKKTFSITRLQQMIKELLDLPEPEISELVYFLLQEKNELNLIHGQDLVLKLNNCSYTLLERFEQMIFQRKSEARVIPYEVGGQAKKRGRKKKVLGSSE</sequence>
<name>A0A146KD34_9EUKA</name>
<evidence type="ECO:0000256" key="1">
    <source>
        <dbReference type="ARBA" id="ARBA00023117"/>
    </source>
</evidence>
<feature type="domain" description="Bromo" evidence="3">
    <location>
        <begin position="44"/>
        <end position="108"/>
    </location>
</feature>
<dbReference type="CDD" id="cd04369">
    <property type="entry name" value="Bromodomain"/>
    <property type="match status" value="1"/>
</dbReference>
<evidence type="ECO:0000313" key="4">
    <source>
        <dbReference type="EMBL" id="JAP94730.1"/>
    </source>
</evidence>
<accession>A0A146KD34</accession>
<dbReference type="SUPFAM" id="SSF47370">
    <property type="entry name" value="Bromodomain"/>
    <property type="match status" value="1"/>
</dbReference>
<dbReference type="PRINTS" id="PR00503">
    <property type="entry name" value="BROMODOMAIN"/>
</dbReference>
<dbReference type="PROSITE" id="PS50014">
    <property type="entry name" value="BROMODOMAIN_2"/>
    <property type="match status" value="1"/>
</dbReference>
<dbReference type="Pfam" id="PF00439">
    <property type="entry name" value="Bromodomain"/>
    <property type="match status" value="1"/>
</dbReference>
<reference evidence="4" key="1">
    <citation type="submission" date="2015-07" db="EMBL/GenBank/DDBJ databases">
        <title>Adaptation to a free-living lifestyle via gene acquisitions in the diplomonad Trepomonas sp. PC1.</title>
        <authorList>
            <person name="Xu F."/>
            <person name="Jerlstrom-Hultqvist J."/>
            <person name="Kolisko M."/>
            <person name="Simpson A.G.B."/>
            <person name="Roger A.J."/>
            <person name="Svard S.G."/>
            <person name="Andersson J.O."/>
        </authorList>
    </citation>
    <scope>NUCLEOTIDE SEQUENCE</scope>
    <source>
        <strain evidence="4">PC1</strain>
    </source>
</reference>
<dbReference type="SMART" id="SM00297">
    <property type="entry name" value="BROMO"/>
    <property type="match status" value="1"/>
</dbReference>
<dbReference type="PANTHER" id="PTHR45926">
    <property type="entry name" value="OSJNBA0053K19.4 PROTEIN"/>
    <property type="match status" value="1"/>
</dbReference>
<keyword evidence="1 2" id="KW-0103">Bromodomain</keyword>
<dbReference type="InterPro" id="IPR001487">
    <property type="entry name" value="Bromodomain"/>
</dbReference>
<gene>
    <name evidence="4" type="ORF">TPC1_12516</name>
</gene>
<dbReference type="EMBL" id="GDID01001876">
    <property type="protein sequence ID" value="JAP94730.1"/>
    <property type="molecule type" value="Transcribed_RNA"/>
</dbReference>
<feature type="non-terminal residue" evidence="4">
    <location>
        <position position="1"/>
    </location>
</feature>